<gene>
    <name evidence="3" type="ORF">AZ468_04415</name>
    <name evidence="4" type="ORF">HOO69_05995</name>
    <name evidence="2" type="ORF">OPW20_22355</name>
</gene>
<name>A0A178JDU5_9VIBR</name>
<dbReference type="EMBL" id="CP053541">
    <property type="protein sequence ID" value="QJY36191.1"/>
    <property type="molecule type" value="Genomic_DNA"/>
</dbReference>
<dbReference type="EMBL" id="LUAX01000001">
    <property type="protein sequence ID" value="OAN00375.1"/>
    <property type="molecule type" value="Genomic_DNA"/>
</dbReference>
<dbReference type="GeneID" id="78074927"/>
<reference evidence="3 5" key="1">
    <citation type="submission" date="2016-03" db="EMBL/GenBank/DDBJ databases">
        <title>Draft genome sequence of the Vibrio tubiashii subs. europaeus.</title>
        <authorList>
            <person name="Spinard E."/>
            <person name="Dubert J."/>
            <person name="Nelson D.R."/>
            <person name="Barja J.L."/>
        </authorList>
    </citation>
    <scope>NUCLEOTIDE SEQUENCE [LARGE SCALE GENOMIC DNA]</scope>
    <source>
        <strain evidence="5">PP-638</strain>
        <strain evidence="3">PP2-638</strain>
    </source>
</reference>
<keyword evidence="1" id="KW-0812">Transmembrane</keyword>
<keyword evidence="1" id="KW-0472">Membrane</keyword>
<keyword evidence="7" id="KW-1185">Reference proteome</keyword>
<reference evidence="4 6" key="2">
    <citation type="submission" date="2020-05" db="EMBL/GenBank/DDBJ databases">
        <title>First description outside Europe of the emergent pathogen for shellfish aquaculture Vibrio europaeus.</title>
        <authorList>
            <person name="Dubert J."/>
            <person name="Rojas R."/>
        </authorList>
    </citation>
    <scope>NUCLEOTIDE SEQUENCE [LARGE SCALE GENOMIC DNA]</scope>
    <source>
        <strain evidence="4 6">NPI-1</strain>
    </source>
</reference>
<dbReference type="AlphaFoldDB" id="A0A178JDU5"/>
<keyword evidence="1" id="KW-1133">Transmembrane helix</keyword>
<feature type="transmembrane region" description="Helical" evidence="1">
    <location>
        <begin position="12"/>
        <end position="30"/>
    </location>
</feature>
<evidence type="ECO:0000313" key="6">
    <source>
        <dbReference type="Proteomes" id="UP000501443"/>
    </source>
</evidence>
<dbReference type="RefSeq" id="WP_069666311.1">
    <property type="nucleotide sequence ID" value="NZ_CP053541.1"/>
</dbReference>
<dbReference type="Proteomes" id="UP000094761">
    <property type="component" value="Unassembled WGS sequence"/>
</dbReference>
<evidence type="ECO:0000313" key="3">
    <source>
        <dbReference type="EMBL" id="OAN00375.1"/>
    </source>
</evidence>
<evidence type="ECO:0000313" key="4">
    <source>
        <dbReference type="EMBL" id="QJY36191.1"/>
    </source>
</evidence>
<evidence type="ECO:0000313" key="7">
    <source>
        <dbReference type="Proteomes" id="UP001150001"/>
    </source>
</evidence>
<dbReference type="EMBL" id="JAPFIT010000030">
    <property type="protein sequence ID" value="MDC5742803.1"/>
    <property type="molecule type" value="Genomic_DNA"/>
</dbReference>
<dbReference type="Proteomes" id="UP000501443">
    <property type="component" value="Chromosome 1"/>
</dbReference>
<protein>
    <submittedName>
        <fullName evidence="3">Uncharacterized protein</fullName>
    </submittedName>
</protein>
<reference evidence="2" key="3">
    <citation type="submission" date="2022-11" db="EMBL/GenBank/DDBJ databases">
        <title>Role of the vibriolysin VemA secreted by the emergent pathogen Vibrio europaeus in the colonization of Manila clam mucus.</title>
        <authorList>
            <person name="Martinez C."/>
            <person name="Rodriguez S."/>
            <person name="Vences A."/>
            <person name="Barja J.L."/>
            <person name="Toranzo A.E."/>
            <person name="Dubert J."/>
        </authorList>
    </citation>
    <scope>NUCLEOTIDE SEQUENCE</scope>
    <source>
        <strain evidence="2">3454</strain>
    </source>
</reference>
<evidence type="ECO:0000313" key="5">
    <source>
        <dbReference type="Proteomes" id="UP000094761"/>
    </source>
</evidence>
<dbReference type="Proteomes" id="UP001150001">
    <property type="component" value="Unassembled WGS sequence"/>
</dbReference>
<proteinExistence type="predicted"/>
<accession>A0A178JDU5</accession>
<sequence>MAAQKLTRGRFVQIIIMLTLLITAFIWRTVTFNEGQEIECELKPNCTFSVKNDQFSASKSEGKITLNKPSNNWKISTENKSVQIIENENNWQIKGKEFDNLEIQLSDLQESQIVGVTFRI</sequence>
<organism evidence="3 5">
    <name type="scientific">Vibrio europaeus</name>
    <dbReference type="NCBI Taxonomy" id="300876"/>
    <lineage>
        <taxon>Bacteria</taxon>
        <taxon>Pseudomonadati</taxon>
        <taxon>Pseudomonadota</taxon>
        <taxon>Gammaproteobacteria</taxon>
        <taxon>Vibrionales</taxon>
        <taxon>Vibrionaceae</taxon>
        <taxon>Vibrio</taxon>
        <taxon>Vibrio oreintalis group</taxon>
    </lineage>
</organism>
<evidence type="ECO:0000313" key="2">
    <source>
        <dbReference type="EMBL" id="MDC5742803.1"/>
    </source>
</evidence>
<dbReference type="OrthoDB" id="5917376at2"/>
<evidence type="ECO:0000256" key="1">
    <source>
        <dbReference type="SAM" id="Phobius"/>
    </source>
</evidence>